<dbReference type="GO" id="GO:0008270">
    <property type="term" value="F:zinc ion binding"/>
    <property type="evidence" value="ECO:0007669"/>
    <property type="project" value="UniProtKB-KW"/>
</dbReference>
<keyword evidence="1" id="KW-0862">Zinc</keyword>
<dbReference type="AlphaFoldDB" id="A0A6A6LZE2"/>
<sequence length="545" mass="61618">MMQLKFKEGSSIADHLNEFKGTIDHLSSMGIKFDDEILGLLLLNTLPDSWETFRVSLTNSAPNGVVSLEAAEGGVLNEEMRKMSQASSSHAEVLVTENRGRSKSKSHDQNNRSRSRSKSKSRYKNLKCHHCSKTGHIKKYCFKWKKENKADKGKQERKGNDGNNDHVNTTSDDLIAVYHENMVNVASNEVSWVFDSDASFHVSSRKEFFTSYTPGDFGVLKMVNDGMSKVVSTGTVCLETNTGTKLLLKDVRHAPDVRLHLISASKLDDDGYSNMFNDGQLKLTKVESDSSLELWHKRDVSYGHLHVFGCKCFVHVPKDERSKLDAKRRQCIFIGYGQDEFGYRCYDTIEKKLVKNRDVIFAEDYTIEGINKVESSKSEIDGLIDLDPNPTTDMPNAVEVDVQNDTQNNEAKGEHEVIDEVDSPIHEVLEQPEAPLRRSTRDHRASTRIDNLKKELSKSFAIKDLGPEKHILGMKIICDRKCKKLWLSQEKYIQKVLQLFNMAKAKATSFIIYSNRKFICGPIELNFGGHSGDILFFNLGGGDKF</sequence>
<protein>
    <recommendedName>
        <fullName evidence="3">CCHC-type domain-containing protein</fullName>
    </recommendedName>
</protein>
<dbReference type="EMBL" id="JAAGAX010000008">
    <property type="protein sequence ID" value="KAF2305897.1"/>
    <property type="molecule type" value="Genomic_DNA"/>
</dbReference>
<reference evidence="4 5" key="1">
    <citation type="journal article" date="2020" name="Mol. Plant">
        <title>The Chromosome-Based Rubber Tree Genome Provides New Insights into Spurge Genome Evolution and Rubber Biosynthesis.</title>
        <authorList>
            <person name="Liu J."/>
            <person name="Shi C."/>
            <person name="Shi C.C."/>
            <person name="Li W."/>
            <person name="Zhang Q.J."/>
            <person name="Zhang Y."/>
            <person name="Li K."/>
            <person name="Lu H.F."/>
            <person name="Shi C."/>
            <person name="Zhu S.T."/>
            <person name="Xiao Z.Y."/>
            <person name="Nan H."/>
            <person name="Yue Y."/>
            <person name="Zhu X.G."/>
            <person name="Wu Y."/>
            <person name="Hong X.N."/>
            <person name="Fan G.Y."/>
            <person name="Tong Y."/>
            <person name="Zhang D."/>
            <person name="Mao C.L."/>
            <person name="Liu Y.L."/>
            <person name="Hao S.J."/>
            <person name="Liu W.Q."/>
            <person name="Lv M.Q."/>
            <person name="Zhang H.B."/>
            <person name="Liu Y."/>
            <person name="Hu-Tang G.R."/>
            <person name="Wang J.P."/>
            <person name="Wang J.H."/>
            <person name="Sun Y.H."/>
            <person name="Ni S.B."/>
            <person name="Chen W.B."/>
            <person name="Zhang X.C."/>
            <person name="Jiao Y.N."/>
            <person name="Eichler E.E."/>
            <person name="Li G.H."/>
            <person name="Liu X."/>
            <person name="Gao L.Z."/>
        </authorList>
    </citation>
    <scope>NUCLEOTIDE SEQUENCE [LARGE SCALE GENOMIC DNA]</scope>
    <source>
        <strain evidence="5">cv. GT1</strain>
        <tissue evidence="4">Leaf</tissue>
    </source>
</reference>
<proteinExistence type="predicted"/>
<dbReference type="InterPro" id="IPR036875">
    <property type="entry name" value="Znf_CCHC_sf"/>
</dbReference>
<dbReference type="GO" id="GO:0003676">
    <property type="term" value="F:nucleic acid binding"/>
    <property type="evidence" value="ECO:0007669"/>
    <property type="project" value="InterPro"/>
</dbReference>
<evidence type="ECO:0000313" key="5">
    <source>
        <dbReference type="Proteomes" id="UP000467840"/>
    </source>
</evidence>
<evidence type="ECO:0000259" key="3">
    <source>
        <dbReference type="PROSITE" id="PS50158"/>
    </source>
</evidence>
<dbReference type="Proteomes" id="UP000467840">
    <property type="component" value="Chromosome 9"/>
</dbReference>
<feature type="compositionally biased region" description="Basic residues" evidence="2">
    <location>
        <begin position="113"/>
        <end position="125"/>
    </location>
</feature>
<dbReference type="PANTHER" id="PTHR47592:SF31">
    <property type="entry name" value="ZINC FINGER, CCHC-TYPE-RELATED"/>
    <property type="match status" value="1"/>
</dbReference>
<keyword evidence="1" id="KW-0863">Zinc-finger</keyword>
<gene>
    <name evidence="4" type="ORF">GH714_008746</name>
</gene>
<feature type="region of interest" description="Disordered" evidence="2">
    <location>
        <begin position="80"/>
        <end position="125"/>
    </location>
</feature>
<dbReference type="Pfam" id="PF25597">
    <property type="entry name" value="SH3_retrovirus"/>
    <property type="match status" value="1"/>
</dbReference>
<evidence type="ECO:0000313" key="4">
    <source>
        <dbReference type="EMBL" id="KAF2305897.1"/>
    </source>
</evidence>
<dbReference type="Pfam" id="PF22936">
    <property type="entry name" value="Pol_BBD"/>
    <property type="match status" value="1"/>
</dbReference>
<comment type="caution">
    <text evidence="4">The sequence shown here is derived from an EMBL/GenBank/DDBJ whole genome shotgun (WGS) entry which is preliminary data.</text>
</comment>
<dbReference type="InterPro" id="IPR001878">
    <property type="entry name" value="Znf_CCHC"/>
</dbReference>
<evidence type="ECO:0000256" key="1">
    <source>
        <dbReference type="PROSITE-ProRule" id="PRU00047"/>
    </source>
</evidence>
<evidence type="ECO:0000256" key="2">
    <source>
        <dbReference type="SAM" id="MobiDB-lite"/>
    </source>
</evidence>
<feature type="domain" description="CCHC-type" evidence="3">
    <location>
        <begin position="127"/>
        <end position="141"/>
    </location>
</feature>
<accession>A0A6A6LZE2</accession>
<dbReference type="Pfam" id="PF14223">
    <property type="entry name" value="Retrotran_gag_2"/>
    <property type="match status" value="1"/>
</dbReference>
<dbReference type="PANTHER" id="PTHR47592">
    <property type="entry name" value="PBF68 PROTEIN"/>
    <property type="match status" value="1"/>
</dbReference>
<organism evidence="4 5">
    <name type="scientific">Hevea brasiliensis</name>
    <name type="common">Para rubber tree</name>
    <name type="synonym">Siphonia brasiliensis</name>
    <dbReference type="NCBI Taxonomy" id="3981"/>
    <lineage>
        <taxon>Eukaryota</taxon>
        <taxon>Viridiplantae</taxon>
        <taxon>Streptophyta</taxon>
        <taxon>Embryophyta</taxon>
        <taxon>Tracheophyta</taxon>
        <taxon>Spermatophyta</taxon>
        <taxon>Magnoliopsida</taxon>
        <taxon>eudicotyledons</taxon>
        <taxon>Gunneridae</taxon>
        <taxon>Pentapetalae</taxon>
        <taxon>rosids</taxon>
        <taxon>fabids</taxon>
        <taxon>Malpighiales</taxon>
        <taxon>Euphorbiaceae</taxon>
        <taxon>Crotonoideae</taxon>
        <taxon>Micrandreae</taxon>
        <taxon>Hevea</taxon>
    </lineage>
</organism>
<dbReference type="InterPro" id="IPR054722">
    <property type="entry name" value="PolX-like_BBD"/>
</dbReference>
<dbReference type="PROSITE" id="PS50158">
    <property type="entry name" value="ZF_CCHC"/>
    <property type="match status" value="1"/>
</dbReference>
<keyword evidence="1" id="KW-0479">Metal-binding</keyword>
<dbReference type="InterPro" id="IPR057670">
    <property type="entry name" value="SH3_retrovirus"/>
</dbReference>
<dbReference type="SUPFAM" id="SSF57756">
    <property type="entry name" value="Retrovirus zinc finger-like domains"/>
    <property type="match status" value="1"/>
</dbReference>
<name>A0A6A6LZE2_HEVBR</name>
<keyword evidence="5" id="KW-1185">Reference proteome</keyword>